<dbReference type="InterPro" id="IPR006441">
    <property type="entry name" value="Phage_P2_GpN"/>
</dbReference>
<organism evidence="1 2">
    <name type="scientific">Altericroceibacterium endophyticum</name>
    <dbReference type="NCBI Taxonomy" id="1808508"/>
    <lineage>
        <taxon>Bacteria</taxon>
        <taxon>Pseudomonadati</taxon>
        <taxon>Pseudomonadota</taxon>
        <taxon>Alphaproteobacteria</taxon>
        <taxon>Sphingomonadales</taxon>
        <taxon>Erythrobacteraceae</taxon>
        <taxon>Altericroceibacterium</taxon>
    </lineage>
</organism>
<name>A0A6I4T1M2_9SPHN</name>
<dbReference type="EMBL" id="WTYT01000001">
    <property type="protein sequence ID" value="MXO64836.1"/>
    <property type="molecule type" value="Genomic_DNA"/>
</dbReference>
<comment type="caution">
    <text evidence="1">The sequence shown here is derived from an EMBL/GenBank/DDBJ whole genome shotgun (WGS) entry which is preliminary data.</text>
</comment>
<dbReference type="AlphaFoldDB" id="A0A6I4T1M2"/>
<evidence type="ECO:0000313" key="1">
    <source>
        <dbReference type="EMBL" id="MXO64836.1"/>
    </source>
</evidence>
<sequence>MGYHLSDRGRTALGNLYRHIGQLNGTGNVHKLFSVDPTAEQRLEDMQREQVGFLDRINVESVRDLIGEVIGLYTEDFIARRTSSAQLPRRPRYVGGMQDRKYQLYETEFDTNLPWAKIDAWSKFKDFPARYAAHVAISIALSRISIGWHGTHAAAHSNPETSPNGEDMNIGWLQKLRIEKPSHVMGRALVNDQAVGDDQPIHIHANADYKNVDALAYDLIAGMPSWARNSTEHVVVVSQDLVDEKYFPMINRPLSGTIDGGKATSDEVTYDVIMSRKQIGGRPAAIVPKFPDGTMFITPLKNLSIYWQEGSRRRFIRDEPENKVALADYNSINEGYVIEDTDFAVLAENITFTDPNAPAE</sequence>
<keyword evidence="2" id="KW-1185">Reference proteome</keyword>
<evidence type="ECO:0000313" key="2">
    <source>
        <dbReference type="Proteomes" id="UP000438476"/>
    </source>
</evidence>
<dbReference type="Pfam" id="PF05125">
    <property type="entry name" value="Phage_cap_P2"/>
    <property type="match status" value="1"/>
</dbReference>
<gene>
    <name evidence="1" type="ORF">GRI91_03605</name>
</gene>
<dbReference type="OrthoDB" id="5464529at2"/>
<protein>
    <submittedName>
        <fullName evidence="1">Phage major capsid protein, P2 family</fullName>
    </submittedName>
</protein>
<proteinExistence type="predicted"/>
<dbReference type="Proteomes" id="UP000438476">
    <property type="component" value="Unassembled WGS sequence"/>
</dbReference>
<dbReference type="NCBIfam" id="TIGR01551">
    <property type="entry name" value="major_capsid_P2"/>
    <property type="match status" value="1"/>
</dbReference>
<reference evidence="1 2" key="1">
    <citation type="submission" date="2019-12" db="EMBL/GenBank/DDBJ databases">
        <title>Genomic-based taxomic classification of the family Erythrobacteraceae.</title>
        <authorList>
            <person name="Xu L."/>
        </authorList>
    </citation>
    <scope>NUCLEOTIDE SEQUENCE [LARGE SCALE GENOMIC DNA]</scope>
    <source>
        <strain evidence="1 2">LMG 29518</strain>
    </source>
</reference>
<accession>A0A6I4T1M2</accession>
<dbReference type="RefSeq" id="WP_160735220.1">
    <property type="nucleotide sequence ID" value="NZ_WTYT01000001.1"/>
</dbReference>